<feature type="domain" description="Tape measure protein N-terminal" evidence="2">
    <location>
        <begin position="67"/>
        <end position="253"/>
    </location>
</feature>
<dbReference type="RefSeq" id="WP_123885711.1">
    <property type="nucleotide sequence ID" value="NZ_CP033928.1"/>
</dbReference>
<accession>A0A3G6N4B9</accession>
<dbReference type="EMBL" id="CP033928">
    <property type="protein sequence ID" value="AZA60775.1"/>
    <property type="molecule type" value="Genomic_DNA"/>
</dbReference>
<gene>
    <name evidence="3" type="ORF">EG340_06855</name>
</gene>
<keyword evidence="1" id="KW-0175">Coiled coil</keyword>
<evidence type="ECO:0000256" key="1">
    <source>
        <dbReference type="SAM" id="Coils"/>
    </source>
</evidence>
<feature type="coiled-coil region" evidence="1">
    <location>
        <begin position="1495"/>
        <end position="1552"/>
    </location>
</feature>
<organism evidence="3 4">
    <name type="scientific">Chryseobacterium indoltheticum</name>
    <dbReference type="NCBI Taxonomy" id="254"/>
    <lineage>
        <taxon>Bacteria</taxon>
        <taxon>Pseudomonadati</taxon>
        <taxon>Bacteroidota</taxon>
        <taxon>Flavobacteriia</taxon>
        <taxon>Flavobacteriales</taxon>
        <taxon>Weeksellaceae</taxon>
        <taxon>Chryseobacterium group</taxon>
        <taxon>Chryseobacterium</taxon>
    </lineage>
</organism>
<dbReference type="InterPro" id="IPR013491">
    <property type="entry name" value="Tape_meas_N"/>
</dbReference>
<protein>
    <recommendedName>
        <fullName evidence="2">Tape measure protein N-terminal domain-containing protein</fullName>
    </recommendedName>
</protein>
<dbReference type="Proteomes" id="UP000269076">
    <property type="component" value="Chromosome"/>
</dbReference>
<feature type="coiled-coil region" evidence="1">
    <location>
        <begin position="1365"/>
        <end position="1417"/>
    </location>
</feature>
<evidence type="ECO:0000313" key="4">
    <source>
        <dbReference type="Proteomes" id="UP000269076"/>
    </source>
</evidence>
<sequence length="1684" mass="188194">MNQGALHFDALLSVNNFDAGITRIKNSIREASGVAKREAELMDSAFRNLGTAIGGYFTAQTLFSFTKELINVRGEFQKTEIAFSTMLGSGDKAKVLMGQMVDLAAKTPFDLKEVSSGAKQLLAFQVPANEVVDTLTRMGNIAAGLSVPISRINLVFGQVKAKGRLMGDDLRQFTEAGIPMVAELAKKFNKTTAEISDMVSAGKIGFNDVKEVLFAMTNEGGMFFNLMEKQSTSLSGRIANLGDNWQQMLNKIGESNEGVLYGGIEALNYLIENYQQVLNTIESLIVVYGSYRTALIVTSAAQNFANKTVQSEIALLSISEKMKLGRAMVTQRQAEATARDTAAEVSNIQAKYRSLQADVSALSIKKQVAIQSGVVATAKAQEARIQLALARMELSSIQATGTARQIELAQKRVEIAQNTVISTQESAAIARKSTLAVTSQFFTAKQQLENTAKTLGVATTAAATAAETAETAAKTANALATTRLTIATRLRTAATQLATMAQALLNATMLNNPIVIVIAAAAALTYAYFRLRDTSTALTIAEKLLNDEREKSTKLIDDLKNKTQELTAVINSDTSTKLQQYEAYKQMQSMYPDMLKDMDVETFKKLGATEAQKKLNAEIDKFSTLNLKKQIENSNKSIDDLNVKIVELNERLKKRDGDSGIYLNELELAKKNLEAQKINLEKYNAEYRQRLENEKISSMSLEQQKKYWEDQIISISNQISGLEKSNSKKAEGIDKLNNMNSLIKTTSVNLLNWNISPLLSQLERARNEVFKINNVSNPNIDKNKAFWEQQRKAAEDLVATMTTSQKGSPAWNDAAKKWKEADEQLKKYDLSDKQLLKDQKERDKERKRLEKGAEKAFLEGSLKSYDQKINLLEEALSRSNGKDVRLRYFDKYGKQRNAEEVKSLKWVQDELVKLREERAEREKLIEIKSFQERIDESERQWNNYYKMSEFYGKETADAQYKELFNGAQNYLEYLEKQEQVLRAKQTTGLLTEKDKKDIVFLQQKITELNGTETPFENFKRNIDDALKSLPSFVDQLDAIENTQADAYQKAGGNTDFFLQQRKYLQERKKEISQQQKDIYQEFLNEQKTFEEKKIQVEEKYNLIRNQIAKNQSFTDKERLRLLNISYKKEGEEITELNLEGIRKTDLWIKGFGDLQLQGVKSLKNLKKGFQDLLSSGKITEPTEIKAIQDQILKLEDTLSSRNPFEAIGLAIAKYKKQREELNLIDKKSKGGIEKYNTKLEDVKQSFVNIIEVTGLAAKALIDTVGTIGEAFGGLSDDLKQTLAEVQQLIDGIVNTVAGYFSGNYGQMISGIVQIVGAMVKLLSGDKGRERQIKEWQNAVDGLKTSYNELQYAIEKTAGEASLAMNRGLVENLEEQKRLLIQMRDEESNKKKSDAGKIASFNDQISQVNQQINDVIDNFKKQIVGTEFKDLSQRLADALINAFGQGENAAEAFDKVVEDVMRNAVANALKMKFLDEAAQNIVNSIYSAMGFGNGATNLNDGKIKEAQDKIAELEKQIKAKESQTYTPYLAQEVLDLKKKRQELLDLIGKLKAEMASVPAGGSFDGLSKEERDAIKAQGETAMQQYMAALQQYEDLFGSAAENAQGMKGDIKGITEKTAGALEAQFNAVRINIVAILKIHQANQNVFKNQLLVQSQIEINTRPLKAILKEISELNQKVKKGAAGIP</sequence>
<dbReference type="NCBIfam" id="TIGR02675">
    <property type="entry name" value="tape_meas_nterm"/>
    <property type="match status" value="1"/>
</dbReference>
<proteinExistence type="predicted"/>
<evidence type="ECO:0000313" key="3">
    <source>
        <dbReference type="EMBL" id="AZA60775.1"/>
    </source>
</evidence>
<name>A0A3G6N4B9_9FLAO</name>
<dbReference type="Pfam" id="PF20155">
    <property type="entry name" value="TMP_3"/>
    <property type="match status" value="1"/>
</dbReference>
<feature type="coiled-coil region" evidence="1">
    <location>
        <begin position="631"/>
        <end position="704"/>
    </location>
</feature>
<evidence type="ECO:0000259" key="2">
    <source>
        <dbReference type="Pfam" id="PF20155"/>
    </source>
</evidence>
<reference evidence="3 4" key="1">
    <citation type="submission" date="2018-11" db="EMBL/GenBank/DDBJ databases">
        <title>Proposal to divide the Flavobacteriaceae and reorganize its genera based on Amino Acid Identity values calculated from whole genome sequences.</title>
        <authorList>
            <person name="Nicholson A.C."/>
            <person name="Gulvik C.A."/>
            <person name="Whitney A.M."/>
            <person name="Humrighouse B.W."/>
            <person name="Bell M."/>
            <person name="Holmes B."/>
            <person name="Steigerwalt A."/>
            <person name="Villarma A."/>
            <person name="Sheth M."/>
            <person name="Batra D."/>
            <person name="Pryor J."/>
            <person name="Bernardet J.-F."/>
            <person name="Hugo C."/>
            <person name="Kampfer P."/>
            <person name="Newman J."/>
            <person name="Mcquiston J.R."/>
        </authorList>
    </citation>
    <scope>NUCLEOTIDE SEQUENCE [LARGE SCALE GENOMIC DNA]</scope>
    <source>
        <strain evidence="3 4">G0211</strain>
    </source>
</reference>
<feature type="coiled-coil region" evidence="1">
    <location>
        <begin position="855"/>
        <end position="882"/>
    </location>
</feature>